<gene>
    <name evidence="2" type="ORF">SAMN02745196_00636</name>
</gene>
<dbReference type="OrthoDB" id="1792112at2"/>
<sequence>MKSTYRKNKNGSAILSTLLISLIVTSLVVTIITLSLKNLQMSSKNMKSNQKFYDVDERTQEVLTTLENTLADCDKKVINYISAGKYKSETLDPNDEMNTLLVNKDNHKMVYKKWKNEISNLNTTDLDYDEKLAAYIDGVHERLWGSAIENSLNKLKDELNTNYNYQVHLDTTIKKSYKDAVDFNNWELSSLSNAQIVTSLKVYNVSGYKTHESMPEGTRYFSCELIPEKAEYDSAKRKYVKNNGVKANPIWTNAITTNKSIEIENSKVQIEGDVVVNNSSNNSMEISKSTMNITGNLMVGSNISLEESNINIFRNTSTLKFKPHLFETRTYSDLNGIVVSNIPIYQCIEGNQFSAAIDNGSKPSPETAILFDDSKGGNLYFQNLIGDYKSDINVYGNSTSWGSVNSNYLSYRGSNGGNYVSLNNNITNNIIYFKNNIYPNMTTQGLSLTKKRLTEQLEYYKNIIKRKTTTLGFDTGGKDIFEYYMDQSKINSVSSHELSSNLNINNPGIVKYSGTLDLSGKNLHGIIYSPTDLKIIGNGGSFSGAIICNGSIEIEDTKDVTINYDESVIEKIIINNREYFDSIFKQGQKGKILPIEGIPNEIIKNVINPEARVCIKREGFKINSWSQKVK</sequence>
<accession>A0A1M5TLM8</accession>
<organism evidence="2 3">
    <name type="scientific">Clostridium collagenovorans DSM 3089</name>
    <dbReference type="NCBI Taxonomy" id="1121306"/>
    <lineage>
        <taxon>Bacteria</taxon>
        <taxon>Bacillati</taxon>
        <taxon>Bacillota</taxon>
        <taxon>Clostridia</taxon>
        <taxon>Eubacteriales</taxon>
        <taxon>Clostridiaceae</taxon>
        <taxon>Clostridium</taxon>
    </lineage>
</organism>
<dbReference type="STRING" id="1121306.SAMN02745196_00636"/>
<dbReference type="EMBL" id="FQXP01000003">
    <property type="protein sequence ID" value="SHH51725.1"/>
    <property type="molecule type" value="Genomic_DNA"/>
</dbReference>
<feature type="transmembrane region" description="Helical" evidence="1">
    <location>
        <begin position="12"/>
        <end position="36"/>
    </location>
</feature>
<name>A0A1M5TLM8_9CLOT</name>
<dbReference type="AlphaFoldDB" id="A0A1M5TLM8"/>
<proteinExistence type="predicted"/>
<evidence type="ECO:0000313" key="3">
    <source>
        <dbReference type="Proteomes" id="UP000184526"/>
    </source>
</evidence>
<keyword evidence="1" id="KW-1133">Transmembrane helix</keyword>
<keyword evidence="1" id="KW-0812">Transmembrane</keyword>
<evidence type="ECO:0000313" key="2">
    <source>
        <dbReference type="EMBL" id="SHH51725.1"/>
    </source>
</evidence>
<keyword evidence="3" id="KW-1185">Reference proteome</keyword>
<dbReference type="RefSeq" id="WP_072829965.1">
    <property type="nucleotide sequence ID" value="NZ_FQXP01000003.1"/>
</dbReference>
<evidence type="ECO:0000256" key="1">
    <source>
        <dbReference type="SAM" id="Phobius"/>
    </source>
</evidence>
<reference evidence="2 3" key="1">
    <citation type="submission" date="2016-11" db="EMBL/GenBank/DDBJ databases">
        <authorList>
            <person name="Jaros S."/>
            <person name="Januszkiewicz K."/>
            <person name="Wedrychowicz H."/>
        </authorList>
    </citation>
    <scope>NUCLEOTIDE SEQUENCE [LARGE SCALE GENOMIC DNA]</scope>
    <source>
        <strain evidence="2 3">DSM 3089</strain>
    </source>
</reference>
<keyword evidence="1" id="KW-0472">Membrane</keyword>
<protein>
    <submittedName>
        <fullName evidence="2">Uncharacterized protein</fullName>
    </submittedName>
</protein>
<dbReference type="Proteomes" id="UP000184526">
    <property type="component" value="Unassembled WGS sequence"/>
</dbReference>